<dbReference type="SUPFAM" id="SSF49503">
    <property type="entry name" value="Cupredoxins"/>
    <property type="match status" value="3"/>
</dbReference>
<dbReference type="CDD" id="cd13896">
    <property type="entry name" value="CuRO_3_CopA"/>
    <property type="match status" value="1"/>
</dbReference>
<evidence type="ECO:0000259" key="6">
    <source>
        <dbReference type="Pfam" id="PF07732"/>
    </source>
</evidence>
<dbReference type="InterPro" id="IPR002355">
    <property type="entry name" value="Cu_oxidase_Cu_BS"/>
</dbReference>
<evidence type="ECO:0000259" key="4">
    <source>
        <dbReference type="Pfam" id="PF00394"/>
    </source>
</evidence>
<dbReference type="InterPro" id="IPR033138">
    <property type="entry name" value="Cu_oxidase_CS"/>
</dbReference>
<dbReference type="Pfam" id="PF00394">
    <property type="entry name" value="Cu-oxidase"/>
    <property type="match status" value="1"/>
</dbReference>
<protein>
    <submittedName>
        <fullName evidence="7">Copper oxidase</fullName>
    </submittedName>
</protein>
<feature type="domain" description="Plastocyanin-like" evidence="5">
    <location>
        <begin position="356"/>
        <end position="468"/>
    </location>
</feature>
<sequence length="471" mass="51488">MFSRRAFLGGSLATCATSFARGQTSEPQPTILRLERRDIEVNGKAASILDIRQPGGMLGVETEVGKAFRVRVENHLSEPSLIHWHGLKPPWRQDGVPGISSPPIAPGESADYDFPLTFDGTFFMHSHQGLQEQLLMSAPLIIRDPQAPKQQEIIIELADFSFTPPEEIYAGLRKPAMGVMSGMSMGAGMADKPDMKMGGDAKPDLNDVKYDAFLANRRTLADPEVTKVEAGGMALLRIINGSAMSAYHIDLGQIEGDLVAVDGHAVAPIRARRFPIAPAQRLDIGLIFPKGPGAYPILAILEGDRSQTGVILVAGDAEVRRAPELADQASAPLDFDLESRLRAEDPLAAQQADRVHRLELTGAMSGYQWSINGVAYTKDTPPLPVFAGERVELVFVNRTMMSHPMHLHGHFFQVVDINGERFAGAMRDTVLVPPKTTVTVAFDADNPGWWALHCHLLYHMEAGMFTTIRYV</sequence>
<keyword evidence="2" id="KW-0560">Oxidoreductase</keyword>
<dbReference type="InterPro" id="IPR001117">
    <property type="entry name" value="Cu-oxidase_2nd"/>
</dbReference>
<accession>A0A4U8YWS8</accession>
<dbReference type="Pfam" id="PF07732">
    <property type="entry name" value="Cu-oxidase_3"/>
    <property type="match status" value="1"/>
</dbReference>
<organism evidence="7 8">
    <name type="scientific">Methylocella tundrae</name>
    <dbReference type="NCBI Taxonomy" id="227605"/>
    <lineage>
        <taxon>Bacteria</taxon>
        <taxon>Pseudomonadati</taxon>
        <taxon>Pseudomonadota</taxon>
        <taxon>Alphaproteobacteria</taxon>
        <taxon>Hyphomicrobiales</taxon>
        <taxon>Beijerinckiaceae</taxon>
        <taxon>Methylocella</taxon>
    </lineage>
</organism>
<dbReference type="PROSITE" id="PS00080">
    <property type="entry name" value="MULTICOPPER_OXIDASE2"/>
    <property type="match status" value="1"/>
</dbReference>
<dbReference type="InterPro" id="IPR045087">
    <property type="entry name" value="Cu-oxidase_fam"/>
</dbReference>
<dbReference type="InterPro" id="IPR011706">
    <property type="entry name" value="Cu-oxidase_C"/>
</dbReference>
<keyword evidence="1" id="KW-0479">Metal-binding</keyword>
<dbReference type="GO" id="GO:0016491">
    <property type="term" value="F:oxidoreductase activity"/>
    <property type="evidence" value="ECO:0007669"/>
    <property type="project" value="UniProtKB-KW"/>
</dbReference>
<dbReference type="InterPro" id="IPR011707">
    <property type="entry name" value="Cu-oxidase-like_N"/>
</dbReference>
<dbReference type="Pfam" id="PF07731">
    <property type="entry name" value="Cu-oxidase_2"/>
    <property type="match status" value="1"/>
</dbReference>
<dbReference type="PROSITE" id="PS00079">
    <property type="entry name" value="MULTICOPPER_OXIDASE1"/>
    <property type="match status" value="1"/>
</dbReference>
<dbReference type="Proteomes" id="UP000294360">
    <property type="component" value="Chromosome"/>
</dbReference>
<evidence type="ECO:0000256" key="2">
    <source>
        <dbReference type="ARBA" id="ARBA00023002"/>
    </source>
</evidence>
<dbReference type="CDD" id="cd13865">
    <property type="entry name" value="CuRO_1_LCC_like_3"/>
    <property type="match status" value="1"/>
</dbReference>
<dbReference type="InterPro" id="IPR034279">
    <property type="entry name" value="CuRO_3_CopA"/>
</dbReference>
<evidence type="ECO:0000256" key="1">
    <source>
        <dbReference type="ARBA" id="ARBA00022723"/>
    </source>
</evidence>
<dbReference type="KEGG" id="mtun:MTUNDRAET4_1459"/>
<dbReference type="InterPro" id="IPR008972">
    <property type="entry name" value="Cupredoxin"/>
</dbReference>
<dbReference type="AlphaFoldDB" id="A0A4U8YWS8"/>
<evidence type="ECO:0000313" key="8">
    <source>
        <dbReference type="Proteomes" id="UP000294360"/>
    </source>
</evidence>
<feature type="domain" description="Plastocyanin-like" evidence="6">
    <location>
        <begin position="60"/>
        <end position="146"/>
    </location>
</feature>
<dbReference type="PANTHER" id="PTHR11709:SF394">
    <property type="entry name" value="FI03373P-RELATED"/>
    <property type="match status" value="1"/>
</dbReference>
<dbReference type="GO" id="GO:0005507">
    <property type="term" value="F:copper ion binding"/>
    <property type="evidence" value="ECO:0007669"/>
    <property type="project" value="InterPro"/>
</dbReference>
<dbReference type="EMBL" id="LR536450">
    <property type="protein sequence ID" value="VFU08352.1"/>
    <property type="molecule type" value="Genomic_DNA"/>
</dbReference>
<feature type="domain" description="Plastocyanin-like" evidence="4">
    <location>
        <begin position="215"/>
        <end position="302"/>
    </location>
</feature>
<dbReference type="PANTHER" id="PTHR11709">
    <property type="entry name" value="MULTI-COPPER OXIDASE"/>
    <property type="match status" value="1"/>
</dbReference>
<evidence type="ECO:0000256" key="3">
    <source>
        <dbReference type="ARBA" id="ARBA00023008"/>
    </source>
</evidence>
<dbReference type="Gene3D" id="2.60.40.420">
    <property type="entry name" value="Cupredoxins - blue copper proteins"/>
    <property type="match status" value="3"/>
</dbReference>
<reference evidence="7 8" key="1">
    <citation type="submission" date="2019-03" db="EMBL/GenBank/DDBJ databases">
        <authorList>
            <person name="Kox A.R. M."/>
        </authorList>
    </citation>
    <scope>NUCLEOTIDE SEQUENCE [LARGE SCALE GENOMIC DNA]</scope>
    <source>
        <strain evidence="7">MTUNDRAET4 annotated genome</strain>
    </source>
</reference>
<gene>
    <name evidence="7" type="ORF">MTUNDRAET4_1459</name>
</gene>
<evidence type="ECO:0000259" key="5">
    <source>
        <dbReference type="Pfam" id="PF07731"/>
    </source>
</evidence>
<proteinExistence type="predicted"/>
<keyword evidence="3" id="KW-0186">Copper</keyword>
<evidence type="ECO:0000313" key="7">
    <source>
        <dbReference type="EMBL" id="VFU08352.1"/>
    </source>
</evidence>
<name>A0A4U8YWS8_METTU</name>